<evidence type="ECO:0000256" key="6">
    <source>
        <dbReference type="PIRSR" id="PIRSR005091-1"/>
    </source>
</evidence>
<comment type="caution">
    <text evidence="11">The sequence shown here is derived from an EMBL/GenBank/DDBJ whole genome shotgun (WGS) entry which is preliminary data.</text>
</comment>
<feature type="binding site" evidence="8">
    <location>
        <position position="484"/>
    </location>
    <ligand>
        <name>Mn(2+)</name>
        <dbReference type="ChEBI" id="CHEBI:29035"/>
    </ligand>
</feature>
<dbReference type="GO" id="GO:0016740">
    <property type="term" value="F:transferase activity"/>
    <property type="evidence" value="ECO:0007669"/>
    <property type="project" value="UniProtKB-KW"/>
</dbReference>
<evidence type="ECO:0000256" key="2">
    <source>
        <dbReference type="ARBA" id="ARBA00022475"/>
    </source>
</evidence>
<dbReference type="PIRSF" id="PIRSF005091">
    <property type="entry name" value="Mmb_sulf_HI1246"/>
    <property type="match status" value="1"/>
</dbReference>
<organism evidence="11 12">
    <name type="scientific">Coprobacter fastidiosus NSB1 = JCM 33896</name>
    <dbReference type="NCBI Taxonomy" id="1349822"/>
    <lineage>
        <taxon>Bacteria</taxon>
        <taxon>Pseudomonadati</taxon>
        <taxon>Bacteroidota</taxon>
        <taxon>Bacteroidia</taxon>
        <taxon>Bacteroidales</taxon>
        <taxon>Barnesiellaceae</taxon>
        <taxon>Coprobacter</taxon>
    </lineage>
</organism>
<keyword evidence="5 9" id="KW-0472">Membrane</keyword>
<evidence type="ECO:0000313" key="11">
    <source>
        <dbReference type="EMBL" id="RKT61457.1"/>
    </source>
</evidence>
<dbReference type="GO" id="GO:0005886">
    <property type="term" value="C:plasma membrane"/>
    <property type="evidence" value="ECO:0007669"/>
    <property type="project" value="UniProtKB-SubCell"/>
</dbReference>
<feature type="domain" description="Sulfatase N-terminal" evidence="10">
    <location>
        <begin position="271"/>
        <end position="536"/>
    </location>
</feature>
<feature type="binding site" evidence="8">
    <location>
        <position position="279"/>
    </location>
    <ligand>
        <name>Mn(2+)</name>
        <dbReference type="ChEBI" id="CHEBI:29035"/>
    </ligand>
</feature>
<evidence type="ECO:0000256" key="1">
    <source>
        <dbReference type="ARBA" id="ARBA00004651"/>
    </source>
</evidence>
<dbReference type="Gene3D" id="3.40.720.10">
    <property type="entry name" value="Alkaline Phosphatase, subunit A"/>
    <property type="match status" value="1"/>
</dbReference>
<feature type="transmembrane region" description="Helical" evidence="9">
    <location>
        <begin position="86"/>
        <end position="110"/>
    </location>
</feature>
<evidence type="ECO:0000256" key="9">
    <source>
        <dbReference type="SAM" id="Phobius"/>
    </source>
</evidence>
<evidence type="ECO:0000256" key="4">
    <source>
        <dbReference type="ARBA" id="ARBA00022989"/>
    </source>
</evidence>
<evidence type="ECO:0000256" key="5">
    <source>
        <dbReference type="ARBA" id="ARBA00023136"/>
    </source>
</evidence>
<proteinExistence type="predicted"/>
<gene>
    <name evidence="11" type="ORF">BC742_0504</name>
</gene>
<dbReference type="AlphaFoldDB" id="A0A495WJL3"/>
<dbReference type="RefSeq" id="WP_022602291.1">
    <property type="nucleotide sequence ID" value="NZ_KI440819.1"/>
</dbReference>
<dbReference type="EMBL" id="RBXN01000001">
    <property type="protein sequence ID" value="RKT61457.1"/>
    <property type="molecule type" value="Genomic_DNA"/>
</dbReference>
<dbReference type="InterPro" id="IPR017850">
    <property type="entry name" value="Alkaline_phosphatase_core_sf"/>
</dbReference>
<dbReference type="SUPFAM" id="SSF53649">
    <property type="entry name" value="Alkaline phosphatase-like"/>
    <property type="match status" value="1"/>
</dbReference>
<dbReference type="CDD" id="cd16015">
    <property type="entry name" value="LTA_synthase"/>
    <property type="match status" value="1"/>
</dbReference>
<evidence type="ECO:0000313" key="12">
    <source>
        <dbReference type="Proteomes" id="UP000269493"/>
    </source>
</evidence>
<sequence length="611" mass="70060">MKQRLLFLLKIYLWFIFMFMLQKPLFMLFHYNLFEKASLIDWMQVIYHGLPLDLSVASYILALPVFVALVTVWIQGLWAEWFYKGYFALIIAILSLIFISDIELYTYWGFRMDATPLFYLKSPADAMASIPFWVLVLGIIGVILYFAIFWYPLNRWFVKGSGKWKFCKHRIKSTCWFLLLLGLLFIPIRGGISVSTINVGRVYYSDNMLFNHAAINPAFSLLASLSKGQDFKQQYRFMDADKADQEFSKMTHSRVYFPENDSVRWINRERPDILLIILESFSGTAMEKLGGVPGVMPNLTRLAEEGIFFTNFYANSFRTDRGLVSILSGYPAQPTTSIMKYPVKSQSLPAISKSLRKEGYDIQFLYGGDADFTNMRSYFISSGFQSIVSDKDFPVSDLLSKWGANDGTTFIRFSELIQNQQKHPFMKVFLTLSSHEPFDVPYHHFDDPYLNSVAYTDSCLGAFVDRFRQTPQWNNTLIILVPDHAMRYPAGVQEPDIVRHHIPMVWCGGVVNGSKVINDYGSQIDIAATLLGQMNIDYSDFKFSKNIADTTQYKFAYYTFKDGFGYLDSDAKVIYDNEAGKAVFSEGDTTGSKENAGKAFLQKLYDDLGSR</sequence>
<dbReference type="InterPro" id="IPR012160">
    <property type="entry name" value="LtaS-like"/>
</dbReference>
<feature type="binding site" evidence="8">
    <location>
        <position position="319"/>
    </location>
    <ligand>
        <name>Mn(2+)</name>
        <dbReference type="ChEBI" id="CHEBI:29035"/>
    </ligand>
</feature>
<keyword evidence="2" id="KW-1003">Cell membrane</keyword>
<evidence type="ECO:0000256" key="7">
    <source>
        <dbReference type="PIRSR" id="PIRSR005091-2"/>
    </source>
</evidence>
<dbReference type="OrthoDB" id="9777768at2"/>
<feature type="transmembrane region" description="Helical" evidence="9">
    <location>
        <begin position="12"/>
        <end position="34"/>
    </location>
</feature>
<dbReference type="Proteomes" id="UP000269493">
    <property type="component" value="Unassembled WGS sequence"/>
</dbReference>
<evidence type="ECO:0000256" key="8">
    <source>
        <dbReference type="PIRSR" id="PIRSR005091-3"/>
    </source>
</evidence>
<feature type="transmembrane region" description="Helical" evidence="9">
    <location>
        <begin position="174"/>
        <end position="192"/>
    </location>
</feature>
<reference evidence="11 12" key="1">
    <citation type="submission" date="2018-10" db="EMBL/GenBank/DDBJ databases">
        <title>Genomic Encyclopedia of Archaeal and Bacterial Type Strains, Phase II (KMG-II): from individual species to whole genera.</title>
        <authorList>
            <person name="Goeker M."/>
        </authorList>
    </citation>
    <scope>NUCLEOTIDE SEQUENCE [LARGE SCALE GENOMIC DNA]</scope>
    <source>
        <strain evidence="11 12">NSB1</strain>
    </source>
</reference>
<name>A0A495WJL3_9BACT</name>
<feature type="binding site" evidence="8">
    <location>
        <position position="483"/>
    </location>
    <ligand>
        <name>Mn(2+)</name>
        <dbReference type="ChEBI" id="CHEBI:29035"/>
    </ligand>
</feature>
<keyword evidence="11" id="KW-0808">Transferase</keyword>
<keyword evidence="7" id="KW-0464">Manganese</keyword>
<evidence type="ECO:0000256" key="3">
    <source>
        <dbReference type="ARBA" id="ARBA00022692"/>
    </source>
</evidence>
<dbReference type="GeneID" id="92927654"/>
<keyword evidence="4 9" id="KW-1133">Transmembrane helix</keyword>
<dbReference type="PANTHER" id="PTHR47371">
    <property type="entry name" value="LIPOTEICHOIC ACID SYNTHASE"/>
    <property type="match status" value="1"/>
</dbReference>
<dbReference type="GO" id="GO:0046872">
    <property type="term" value="F:metal ion binding"/>
    <property type="evidence" value="ECO:0007669"/>
    <property type="project" value="UniProtKB-KW"/>
</dbReference>
<feature type="active site" evidence="6">
    <location>
        <position position="319"/>
    </location>
</feature>
<feature type="transmembrane region" description="Helical" evidence="9">
    <location>
        <begin position="54"/>
        <end position="74"/>
    </location>
</feature>
<comment type="subcellular location">
    <subcellularLocation>
        <location evidence="1">Cell membrane</location>
        <topology evidence="1">Multi-pass membrane protein</topology>
    </subcellularLocation>
</comment>
<evidence type="ECO:0000259" key="10">
    <source>
        <dbReference type="Pfam" id="PF00884"/>
    </source>
</evidence>
<feature type="transmembrane region" description="Helical" evidence="9">
    <location>
        <begin position="130"/>
        <end position="153"/>
    </location>
</feature>
<keyword evidence="7" id="KW-0479">Metal-binding</keyword>
<dbReference type="PANTHER" id="PTHR47371:SF3">
    <property type="entry name" value="PHOSPHOGLYCEROL TRANSFERASE I"/>
    <property type="match status" value="1"/>
</dbReference>
<dbReference type="InterPro" id="IPR050448">
    <property type="entry name" value="OpgB/LTA_synthase_biosynth"/>
</dbReference>
<accession>A0A495WJL3</accession>
<dbReference type="Gene3D" id="3.30.1120.80">
    <property type="match status" value="1"/>
</dbReference>
<keyword evidence="12" id="KW-1185">Reference proteome</keyword>
<dbReference type="InterPro" id="IPR000917">
    <property type="entry name" value="Sulfatase_N"/>
</dbReference>
<keyword evidence="3 9" id="KW-0812">Transmembrane</keyword>
<protein>
    <submittedName>
        <fullName evidence="11">Phosphoglycerol transferase MdoB-like AlkP superfamily enzyme</fullName>
    </submittedName>
</protein>
<dbReference type="Pfam" id="PF00884">
    <property type="entry name" value="Sulfatase"/>
    <property type="match status" value="1"/>
</dbReference>
<feature type="binding site" evidence="7">
    <location>
        <position position="435"/>
    </location>
    <ligand>
        <name>substrate</name>
    </ligand>
</feature>